<evidence type="ECO:0000256" key="5">
    <source>
        <dbReference type="ARBA" id="ARBA00022741"/>
    </source>
</evidence>
<evidence type="ECO:0000256" key="9">
    <source>
        <dbReference type="ARBA" id="ARBA00023172"/>
    </source>
</evidence>
<comment type="subcellular location">
    <subcellularLocation>
        <location evidence="2">Chromosome</location>
    </subcellularLocation>
    <subcellularLocation>
        <location evidence="1">Nucleus</location>
    </subcellularLocation>
</comment>
<dbReference type="PANTHER" id="PTHR19306:SF6">
    <property type="entry name" value="STRUCTURAL MAINTENANCE OF CHROMOSOMES PROTEIN 6"/>
    <property type="match status" value="1"/>
</dbReference>
<dbReference type="InterPro" id="IPR036277">
    <property type="entry name" value="SMC_hinge_sf"/>
</dbReference>
<keyword evidence="8 12" id="KW-0175">Coiled coil</keyword>
<dbReference type="GO" id="GO:0030915">
    <property type="term" value="C:Smc5-Smc6 complex"/>
    <property type="evidence" value="ECO:0007669"/>
    <property type="project" value="TreeGrafter"/>
</dbReference>
<dbReference type="GO" id="GO:0051276">
    <property type="term" value="P:chromosome organization"/>
    <property type="evidence" value="ECO:0007669"/>
    <property type="project" value="InterPro"/>
</dbReference>
<dbReference type="Gene3D" id="1.10.287.1490">
    <property type="match status" value="1"/>
</dbReference>
<feature type="coiled-coil region" evidence="12">
    <location>
        <begin position="267"/>
        <end position="361"/>
    </location>
</feature>
<keyword evidence="5" id="KW-0547">Nucleotide-binding</keyword>
<dbReference type="GO" id="GO:0003684">
    <property type="term" value="F:damaged DNA binding"/>
    <property type="evidence" value="ECO:0007669"/>
    <property type="project" value="TreeGrafter"/>
</dbReference>
<dbReference type="GO" id="GO:0000724">
    <property type="term" value="P:double-strand break repair via homologous recombination"/>
    <property type="evidence" value="ECO:0007669"/>
    <property type="project" value="TreeGrafter"/>
</dbReference>
<keyword evidence="6" id="KW-0227">DNA damage</keyword>
<name>A0A367KS99_RHIST</name>
<feature type="compositionally biased region" description="Acidic residues" evidence="13">
    <location>
        <begin position="36"/>
        <end position="59"/>
    </location>
</feature>
<proteinExistence type="inferred from homology"/>
<dbReference type="PANTHER" id="PTHR19306">
    <property type="entry name" value="STRUCTURAL MAINTENANCE OF CHROMOSOMES 5,6 SMC5, SMC6"/>
    <property type="match status" value="1"/>
</dbReference>
<feature type="coiled-coil region" evidence="12">
    <location>
        <begin position="404"/>
        <end position="509"/>
    </location>
</feature>
<keyword evidence="11" id="KW-0539">Nucleus</keyword>
<feature type="domain" description="RecF/RecN/SMC N-terminal" evidence="14">
    <location>
        <begin position="86"/>
        <end position="1085"/>
    </location>
</feature>
<evidence type="ECO:0000313" key="16">
    <source>
        <dbReference type="Proteomes" id="UP000253551"/>
    </source>
</evidence>
<keyword evidence="16" id="KW-1185">Reference proteome</keyword>
<dbReference type="GO" id="GO:0005524">
    <property type="term" value="F:ATP binding"/>
    <property type="evidence" value="ECO:0007669"/>
    <property type="project" value="UniProtKB-KW"/>
</dbReference>
<organism evidence="15 16">
    <name type="scientific">Rhizopus stolonifer</name>
    <name type="common">Rhizopus nigricans</name>
    <dbReference type="NCBI Taxonomy" id="4846"/>
    <lineage>
        <taxon>Eukaryota</taxon>
        <taxon>Fungi</taxon>
        <taxon>Fungi incertae sedis</taxon>
        <taxon>Mucoromycota</taxon>
        <taxon>Mucoromycotina</taxon>
        <taxon>Mucoromycetes</taxon>
        <taxon>Mucorales</taxon>
        <taxon>Mucorineae</taxon>
        <taxon>Rhizopodaceae</taxon>
        <taxon>Rhizopus</taxon>
    </lineage>
</organism>
<gene>
    <name evidence="15" type="primary">SMC6_2</name>
    <name evidence="15" type="ORF">CU098_010963</name>
</gene>
<dbReference type="InterPro" id="IPR027417">
    <property type="entry name" value="P-loop_NTPase"/>
</dbReference>
<evidence type="ECO:0000256" key="3">
    <source>
        <dbReference type="ARBA" id="ARBA00006793"/>
    </source>
</evidence>
<dbReference type="Pfam" id="PF02463">
    <property type="entry name" value="SMC_N"/>
    <property type="match status" value="1"/>
</dbReference>
<accession>A0A367KS99</accession>
<evidence type="ECO:0000256" key="11">
    <source>
        <dbReference type="ARBA" id="ARBA00023242"/>
    </source>
</evidence>
<sequence length="1107" mass="128110">MPSSLKRRLDEENGYTPSDSTPESSRASKARKILREEEEEEEEEDNEEYEVDEEEEELDPPLLTQASQQANTVDFSNLDVMPYGTISQVEVVNFMCHKYLKVDLGPKINFVIGHNGSGKSAILTALTVALGANASTTNRAKSVSSLIKEGTNSASVTIRITNGGEHAYKPDLFPDYIVVERKLNREGPSPYKIKNSSNKIISTKKEDLVAILDHMNIMVNNPLVILTQDMARKFLSDSSSEEKYKLFMHGTQLTQLRNDFDSVRESLETARTTIERKKQALPELLERANEAARRQQDVQEAKEIDNKIDILNNELVWSQINLKEREASELQRDVEKIQRQLNEATDKYEAEKAKISQVSESILKVRGEWDEFKNAPNPYEEEMQELEKRKGELDSKSLEFKADLVNINNDIKRMRNLKEENQRLLAAETSKLEANSRIKRTDIQNEIHEMQEKMAKAVEKRKKIDQDKIEIKDEIRNLQDKRSSLEREATEKKRDIMELQQNVHSMENQRGNSLKAYGDNMPRVLEEINRESRWQKRKPVGPFGTTLRLKHSQFANVLESYLGKTLNAFVVECFQDKQTLSQILKRNRMGYIPIMVAPYDLYDYSSGEPDEKYLTALRALSFQDEWVKRQMIISNKIECTLLMEDREEADHLMLNRPRNVELCFTSTGHQVGGKSGMKTDTLEHYKGIPRFQTDIEKQIQEKKREAFDLKKEFDKISAEITKLSGEINRLRGRNEDGERQARSLASEIWKLENDIGLKEEELKEDDPVDLQMFEEDIRKYEEKIRALAGQFATIKRQQDALQPDLKKVAKMIAALKQKDEARNDLSDEYRRKIEKLEKQKQKITDDVDAFKRNQQGLKTRYEARKGQYNESEKLVRQWIKDSIDDYPNRIESTRSPSDISIDIKHYETQAERMTEEMGASMEDIEATAIKVMQEWKDAKTLIDHMEKLCRSLAKMLAQRVERWEIFRDYIGLAAKTFFGYYLQKRGDEGSLKFNHRAKKLDIRVATGDQYSKGSRQKDSRSLSGGEKSYSQISLLLSLWQSISSPIICLDEFDVFMDAVNRKQTMNMIMNAASDNSSQYILITPQDASNLVPGPYVSIYRLADPERH</sequence>
<evidence type="ECO:0000256" key="1">
    <source>
        <dbReference type="ARBA" id="ARBA00004123"/>
    </source>
</evidence>
<dbReference type="Proteomes" id="UP000253551">
    <property type="component" value="Unassembled WGS sequence"/>
</dbReference>
<keyword evidence="7" id="KW-0067">ATP-binding</keyword>
<dbReference type="GO" id="GO:0005634">
    <property type="term" value="C:nucleus"/>
    <property type="evidence" value="ECO:0007669"/>
    <property type="project" value="UniProtKB-SubCell"/>
</dbReference>
<comment type="caution">
    <text evidence="15">The sequence shown here is derived from an EMBL/GenBank/DDBJ whole genome shotgun (WGS) entry which is preliminary data.</text>
</comment>
<dbReference type="GO" id="GO:0035861">
    <property type="term" value="C:site of double-strand break"/>
    <property type="evidence" value="ECO:0007669"/>
    <property type="project" value="TreeGrafter"/>
</dbReference>
<keyword evidence="9" id="KW-0233">DNA recombination</keyword>
<dbReference type="SUPFAM" id="SSF52540">
    <property type="entry name" value="P-loop containing nucleoside triphosphate hydrolases"/>
    <property type="match status" value="1"/>
</dbReference>
<evidence type="ECO:0000256" key="8">
    <source>
        <dbReference type="ARBA" id="ARBA00023054"/>
    </source>
</evidence>
<dbReference type="InterPro" id="IPR003395">
    <property type="entry name" value="RecF/RecN/SMC_N"/>
</dbReference>
<dbReference type="GO" id="GO:0003697">
    <property type="term" value="F:single-stranded DNA binding"/>
    <property type="evidence" value="ECO:0007669"/>
    <property type="project" value="TreeGrafter"/>
</dbReference>
<reference evidence="15 16" key="1">
    <citation type="journal article" date="2018" name="G3 (Bethesda)">
        <title>Phylogenetic and Phylogenomic Definition of Rhizopus Species.</title>
        <authorList>
            <person name="Gryganskyi A.P."/>
            <person name="Golan J."/>
            <person name="Dolatabadi S."/>
            <person name="Mondo S."/>
            <person name="Robb S."/>
            <person name="Idnurm A."/>
            <person name="Muszewska A."/>
            <person name="Steczkiewicz K."/>
            <person name="Masonjones S."/>
            <person name="Liao H.L."/>
            <person name="Gajdeczka M.T."/>
            <person name="Anike F."/>
            <person name="Vuek A."/>
            <person name="Anishchenko I.M."/>
            <person name="Voigt K."/>
            <person name="de Hoog G.S."/>
            <person name="Smith M.E."/>
            <person name="Heitman J."/>
            <person name="Vilgalys R."/>
            <person name="Stajich J.E."/>
        </authorList>
    </citation>
    <scope>NUCLEOTIDE SEQUENCE [LARGE SCALE GENOMIC DNA]</scope>
    <source>
        <strain evidence="15 16">LSU 92-RS-03</strain>
    </source>
</reference>
<evidence type="ECO:0000259" key="14">
    <source>
        <dbReference type="Pfam" id="PF02463"/>
    </source>
</evidence>
<protein>
    <submittedName>
        <fullName evidence="15">Structural maintenance of chromosomes protein 6</fullName>
    </submittedName>
</protein>
<dbReference type="EMBL" id="PJQM01000487">
    <property type="protein sequence ID" value="RCI05083.1"/>
    <property type="molecule type" value="Genomic_DNA"/>
</dbReference>
<evidence type="ECO:0000256" key="7">
    <source>
        <dbReference type="ARBA" id="ARBA00022840"/>
    </source>
</evidence>
<dbReference type="SUPFAM" id="SSF75553">
    <property type="entry name" value="Smc hinge domain"/>
    <property type="match status" value="1"/>
</dbReference>
<dbReference type="AlphaFoldDB" id="A0A367KS99"/>
<evidence type="ECO:0000256" key="13">
    <source>
        <dbReference type="SAM" id="MobiDB-lite"/>
    </source>
</evidence>
<dbReference type="OrthoDB" id="10072614at2759"/>
<evidence type="ECO:0000256" key="2">
    <source>
        <dbReference type="ARBA" id="ARBA00004286"/>
    </source>
</evidence>
<evidence type="ECO:0000256" key="12">
    <source>
        <dbReference type="SAM" id="Coils"/>
    </source>
</evidence>
<dbReference type="STRING" id="4846.A0A367KS99"/>
<evidence type="ECO:0000313" key="15">
    <source>
        <dbReference type="EMBL" id="RCI05083.1"/>
    </source>
</evidence>
<feature type="region of interest" description="Disordered" evidence="13">
    <location>
        <begin position="1"/>
        <end position="59"/>
    </location>
</feature>
<feature type="compositionally biased region" description="Polar residues" evidence="13">
    <location>
        <begin position="15"/>
        <end position="27"/>
    </location>
</feature>
<keyword evidence="10" id="KW-0234">DNA repair</keyword>
<comment type="similarity">
    <text evidence="3">Belongs to the SMC family. SMC6 subfamily.</text>
</comment>
<evidence type="ECO:0000256" key="6">
    <source>
        <dbReference type="ARBA" id="ARBA00022763"/>
    </source>
</evidence>
<evidence type="ECO:0000256" key="10">
    <source>
        <dbReference type="ARBA" id="ARBA00023204"/>
    </source>
</evidence>
<dbReference type="Gene3D" id="3.40.50.300">
    <property type="entry name" value="P-loop containing nucleotide triphosphate hydrolases"/>
    <property type="match status" value="2"/>
</dbReference>
<keyword evidence="4" id="KW-0158">Chromosome</keyword>
<feature type="coiled-coil region" evidence="12">
    <location>
        <begin position="692"/>
        <end position="853"/>
    </location>
</feature>
<evidence type="ECO:0000256" key="4">
    <source>
        <dbReference type="ARBA" id="ARBA00022454"/>
    </source>
</evidence>